<dbReference type="GO" id="GO:0008168">
    <property type="term" value="F:methyltransferase activity"/>
    <property type="evidence" value="ECO:0007669"/>
    <property type="project" value="UniProtKB-KW"/>
</dbReference>
<keyword evidence="1" id="KW-0489">Methyltransferase</keyword>
<dbReference type="EMBL" id="JAAGMD010000005">
    <property type="protein sequence ID" value="NEA84552.1"/>
    <property type="molecule type" value="Genomic_DNA"/>
</dbReference>
<name>A0A6G3QMM0_9ACTN</name>
<feature type="non-terminal residue" evidence="1">
    <location>
        <position position="1"/>
    </location>
</feature>
<proteinExistence type="predicted"/>
<keyword evidence="1" id="KW-0808">Transferase</keyword>
<reference evidence="1" key="1">
    <citation type="submission" date="2020-01" db="EMBL/GenBank/DDBJ databases">
        <title>Insect and environment-associated Actinomycetes.</title>
        <authorList>
            <person name="Currrie C."/>
            <person name="Chevrette M."/>
            <person name="Carlson C."/>
            <person name="Stubbendieck R."/>
            <person name="Wendt-Pienkowski E."/>
        </authorList>
    </citation>
    <scope>NUCLEOTIDE SEQUENCE</scope>
    <source>
        <strain evidence="1">SID14436</strain>
    </source>
</reference>
<dbReference type="AlphaFoldDB" id="A0A6G3QMM0"/>
<evidence type="ECO:0000313" key="1">
    <source>
        <dbReference type="EMBL" id="NEA84552.1"/>
    </source>
</evidence>
<dbReference type="GO" id="GO:0032259">
    <property type="term" value="P:methylation"/>
    <property type="evidence" value="ECO:0007669"/>
    <property type="project" value="UniProtKB-KW"/>
</dbReference>
<gene>
    <name evidence="1" type="ORF">G3I53_00350</name>
</gene>
<protein>
    <submittedName>
        <fullName evidence="1">SAM-dependent methyltransferase</fullName>
    </submittedName>
</protein>
<organism evidence="1">
    <name type="scientific">Streptomyces sp. SID14436</name>
    <dbReference type="NCBI Taxonomy" id="2706070"/>
    <lineage>
        <taxon>Bacteria</taxon>
        <taxon>Bacillati</taxon>
        <taxon>Actinomycetota</taxon>
        <taxon>Actinomycetes</taxon>
        <taxon>Kitasatosporales</taxon>
        <taxon>Streptomycetaceae</taxon>
        <taxon>Streptomyces</taxon>
    </lineage>
</organism>
<sequence length="54" mass="5972">SLRRLRHGAAGALSPEDLAALDRLLDTDGPHSLLRRDDLAVRTERSVWAARRPA</sequence>
<comment type="caution">
    <text evidence="1">The sequence shown here is derived from an EMBL/GenBank/DDBJ whole genome shotgun (WGS) entry which is preliminary data.</text>
</comment>
<accession>A0A6G3QMM0</accession>